<dbReference type="Gene3D" id="2.70.150.10">
    <property type="entry name" value="Calcium-transporting ATPase, cytoplasmic transduction domain A"/>
    <property type="match status" value="1"/>
</dbReference>
<dbReference type="CDD" id="cd00371">
    <property type="entry name" value="HMA"/>
    <property type="match status" value="1"/>
</dbReference>
<dbReference type="EMBL" id="JAOPJZ010000002">
    <property type="protein sequence ID" value="MCU4751194.1"/>
    <property type="molecule type" value="Genomic_DNA"/>
</dbReference>
<comment type="similarity">
    <text evidence="2">Belongs to the cation transport ATPase (P-type) (TC 3.A.3) family. Type IB subfamily.</text>
</comment>
<dbReference type="SUPFAM" id="SSF55008">
    <property type="entry name" value="HMA, heavy metal-associated domain"/>
    <property type="match status" value="1"/>
</dbReference>
<evidence type="ECO:0000256" key="4">
    <source>
        <dbReference type="ARBA" id="ARBA00022723"/>
    </source>
</evidence>
<gene>
    <name evidence="13" type="ORF">OB919_04230</name>
</gene>
<feature type="compositionally biased region" description="Basic and acidic residues" evidence="10">
    <location>
        <begin position="71"/>
        <end position="83"/>
    </location>
</feature>
<dbReference type="Pfam" id="PF00122">
    <property type="entry name" value="E1-E2_ATPase"/>
    <property type="match status" value="1"/>
</dbReference>
<dbReference type="Gene3D" id="3.30.70.100">
    <property type="match status" value="1"/>
</dbReference>
<keyword evidence="3 11" id="KW-0812">Transmembrane</keyword>
<feature type="compositionally biased region" description="Polar residues" evidence="10">
    <location>
        <begin position="231"/>
        <end position="240"/>
    </location>
</feature>
<dbReference type="GO" id="GO:0005507">
    <property type="term" value="F:copper ion binding"/>
    <property type="evidence" value="ECO:0007669"/>
    <property type="project" value="TreeGrafter"/>
</dbReference>
<name>A0AAP3E6B0_9EURY</name>
<evidence type="ECO:0000256" key="7">
    <source>
        <dbReference type="ARBA" id="ARBA00022967"/>
    </source>
</evidence>
<evidence type="ECO:0000259" key="12">
    <source>
        <dbReference type="PROSITE" id="PS50846"/>
    </source>
</evidence>
<dbReference type="InterPro" id="IPR001757">
    <property type="entry name" value="P_typ_ATPase"/>
</dbReference>
<reference evidence="13 14" key="1">
    <citation type="submission" date="2022-09" db="EMBL/GenBank/DDBJ databases">
        <title>Enrichment on poylsaccharides allowed isolation of novel metabolic and taxonomic groups of Haloarchaea.</title>
        <authorList>
            <person name="Sorokin D.Y."/>
            <person name="Elcheninov A.G."/>
            <person name="Khizhniak T.V."/>
            <person name="Kolganova T.V."/>
            <person name="Kublanov I.V."/>
        </authorList>
    </citation>
    <scope>NUCLEOTIDE SEQUENCE [LARGE SCALE GENOMIC DNA]</scope>
    <source>
        <strain evidence="13 14">AArc-curdl1</strain>
    </source>
</reference>
<dbReference type="GO" id="GO:0012505">
    <property type="term" value="C:endomembrane system"/>
    <property type="evidence" value="ECO:0007669"/>
    <property type="project" value="UniProtKB-SubCell"/>
</dbReference>
<dbReference type="InterPro" id="IPR027256">
    <property type="entry name" value="P-typ_ATPase_IB"/>
</dbReference>
<feature type="region of interest" description="Disordered" evidence="10">
    <location>
        <begin position="649"/>
        <end position="678"/>
    </location>
</feature>
<evidence type="ECO:0000256" key="6">
    <source>
        <dbReference type="ARBA" id="ARBA00022840"/>
    </source>
</evidence>
<dbReference type="InterPro" id="IPR008250">
    <property type="entry name" value="ATPase_P-typ_transduc_dom_A_sf"/>
</dbReference>
<dbReference type="InterPro" id="IPR023214">
    <property type="entry name" value="HAD_sf"/>
</dbReference>
<dbReference type="InterPro" id="IPR036412">
    <property type="entry name" value="HAD-like_sf"/>
</dbReference>
<comment type="subcellular location">
    <subcellularLocation>
        <location evidence="1">Endomembrane system</location>
        <topology evidence="1">Multi-pass membrane protein</topology>
    </subcellularLocation>
</comment>
<keyword evidence="7" id="KW-1278">Translocase</keyword>
<dbReference type="GO" id="GO:0043682">
    <property type="term" value="F:P-type divalent copper transporter activity"/>
    <property type="evidence" value="ECO:0007669"/>
    <property type="project" value="TreeGrafter"/>
</dbReference>
<feature type="transmembrane region" description="Helical" evidence="11">
    <location>
        <begin position="344"/>
        <end position="363"/>
    </location>
</feature>
<dbReference type="GO" id="GO:0005524">
    <property type="term" value="F:ATP binding"/>
    <property type="evidence" value="ECO:0007669"/>
    <property type="project" value="UniProtKB-KW"/>
</dbReference>
<evidence type="ECO:0000256" key="3">
    <source>
        <dbReference type="ARBA" id="ARBA00022692"/>
    </source>
</evidence>
<dbReference type="SFLD" id="SFLDG00002">
    <property type="entry name" value="C1.7:_P-type_atpase_like"/>
    <property type="match status" value="1"/>
</dbReference>
<keyword evidence="6" id="KW-0067">ATP-binding</keyword>
<dbReference type="SUPFAM" id="SSF81660">
    <property type="entry name" value="Metal cation-transporting ATPase, ATP-binding domain N"/>
    <property type="match status" value="1"/>
</dbReference>
<dbReference type="Pfam" id="PF00403">
    <property type="entry name" value="HMA"/>
    <property type="match status" value="1"/>
</dbReference>
<keyword evidence="5" id="KW-0547">Nucleotide-binding</keyword>
<evidence type="ECO:0000256" key="10">
    <source>
        <dbReference type="SAM" id="MobiDB-lite"/>
    </source>
</evidence>
<feature type="transmembrane region" description="Helical" evidence="11">
    <location>
        <begin position="304"/>
        <end position="323"/>
    </location>
</feature>
<comment type="caution">
    <text evidence="13">The sequence shown here is derived from an EMBL/GenBank/DDBJ whole genome shotgun (WGS) entry which is preliminary data.</text>
</comment>
<dbReference type="PANTHER" id="PTHR43520">
    <property type="entry name" value="ATP7, ISOFORM B"/>
    <property type="match status" value="1"/>
</dbReference>
<dbReference type="PRINTS" id="PR00119">
    <property type="entry name" value="CATATPASE"/>
</dbReference>
<keyword evidence="4" id="KW-0479">Metal-binding</keyword>
<keyword evidence="9 11" id="KW-0472">Membrane</keyword>
<dbReference type="PANTHER" id="PTHR43520:SF8">
    <property type="entry name" value="P-TYPE CU(+) TRANSPORTER"/>
    <property type="match status" value="1"/>
</dbReference>
<evidence type="ECO:0000256" key="8">
    <source>
        <dbReference type="ARBA" id="ARBA00022989"/>
    </source>
</evidence>
<dbReference type="AlphaFoldDB" id="A0AAP3E6B0"/>
<feature type="compositionally biased region" description="Polar residues" evidence="10">
    <location>
        <begin position="655"/>
        <end position="668"/>
    </location>
</feature>
<dbReference type="InterPro" id="IPR036163">
    <property type="entry name" value="HMA_dom_sf"/>
</dbReference>
<dbReference type="SFLD" id="SFLDS00003">
    <property type="entry name" value="Haloacid_Dehalogenase"/>
    <property type="match status" value="1"/>
</dbReference>
<feature type="transmembrane region" description="Helical" evidence="11">
    <location>
        <begin position="525"/>
        <end position="544"/>
    </location>
</feature>
<sequence>MGSAQGGEVDRCAFCGRPCPDSAGELCLEGGEQVCSSGCQSLYNTLGALADGPPPAIPGPEKGSTGIPEGEPTRGIDEAKPVDTDPAVDGEPSVEGTTGQVDTQESTASIELEPEAESTRNEEGEVHPHADPESHPEPIQTFLRVDGMHAVTCEQYLESVACEQDGVFDAEASYVTESIRVDHDPAQLPKSDLEDALSRLGYTAYLRDTVTESSKTDENTVRRVVGPENRPNPNESTSTTRRAREMSGIRKRRSDDAMDMRYILSVVFGSFLLIPYITVLYPAHLAELYPAGPLEGFTVLFTDGGVLFSRVYFVLTGIVLYFAGMPVLRGAYISLKLRQPNTDLLAALAIVSAYLYSSLAVVVGNSGHIYYDFVLAIAAIVTGGILYESSVKQKALDRLTELTVSQVDSAHRLADDGSTETVDVGELEPDDRILVKQGERIPVDGELAEGSCTVDEAIITGESVPIIKEPGDDVVGGSIVTTDAAIVRVGPTAKSSIDRLTTTVWQLQSATHGVQRRADRLAGRLLTPIVGFAVLGGVGTLVLSGSVGTAILSFLAVFMIASPWLLGFATPLSIATTLEEALERGIVIFDETVFERLRAVDTVVFDKTGTLTRGQMTVLSADAPQPLLEAAGRLEQRAAHPAADAIARAYGPGTTDANTTASDGNPPQSDGGEPRSESVAIEDVSGFRSYSNGVSGTVDGDEILVGHPDLFIDQGWELEDDLERQVKAERGAGRLPVVVGQNGRARGLVVVGDQPRANWENTIKRLSTRGMNVIVLTGDERAATEPFASHPDVSRVFAGVPPEGKVAAMRKLGTDSTVAMVGDGTNDAPALAEAALGISLGGGTDLASDASDITVAEDDLTAIETAFDLAEGAHQRVEQNNRLAFVYNGIAIPVALLGVLNPLFIIGATAIGAGALGINSMRSLLE</sequence>
<feature type="compositionally biased region" description="Polar residues" evidence="10">
    <location>
        <begin position="95"/>
        <end position="109"/>
    </location>
</feature>
<dbReference type="SFLD" id="SFLDF00027">
    <property type="entry name" value="p-type_atpase"/>
    <property type="match status" value="1"/>
</dbReference>
<evidence type="ECO:0000256" key="5">
    <source>
        <dbReference type="ARBA" id="ARBA00022741"/>
    </source>
</evidence>
<protein>
    <submittedName>
        <fullName evidence="13">Cation-translocating P-type ATPase</fullName>
    </submittedName>
</protein>
<dbReference type="GO" id="GO:0016887">
    <property type="term" value="F:ATP hydrolysis activity"/>
    <property type="evidence" value="ECO:0007669"/>
    <property type="project" value="InterPro"/>
</dbReference>
<evidence type="ECO:0000256" key="9">
    <source>
        <dbReference type="ARBA" id="ARBA00023136"/>
    </source>
</evidence>
<dbReference type="Proteomes" id="UP001321047">
    <property type="component" value="Unassembled WGS sequence"/>
</dbReference>
<dbReference type="NCBIfam" id="TIGR01494">
    <property type="entry name" value="ATPase_P-type"/>
    <property type="match status" value="2"/>
</dbReference>
<dbReference type="InterPro" id="IPR059000">
    <property type="entry name" value="ATPase_P-type_domA"/>
</dbReference>
<dbReference type="GO" id="GO:0055070">
    <property type="term" value="P:copper ion homeostasis"/>
    <property type="evidence" value="ECO:0007669"/>
    <property type="project" value="TreeGrafter"/>
</dbReference>
<feature type="region of interest" description="Disordered" evidence="10">
    <location>
        <begin position="46"/>
        <end position="137"/>
    </location>
</feature>
<dbReference type="PROSITE" id="PS00154">
    <property type="entry name" value="ATPASE_E1_E2"/>
    <property type="match status" value="1"/>
</dbReference>
<evidence type="ECO:0000256" key="11">
    <source>
        <dbReference type="SAM" id="Phobius"/>
    </source>
</evidence>
<feature type="transmembrane region" description="Helical" evidence="11">
    <location>
        <begin position="262"/>
        <end position="284"/>
    </location>
</feature>
<dbReference type="NCBIfam" id="TIGR01525">
    <property type="entry name" value="ATPase-IB_hvy"/>
    <property type="match status" value="1"/>
</dbReference>
<evidence type="ECO:0000256" key="1">
    <source>
        <dbReference type="ARBA" id="ARBA00004127"/>
    </source>
</evidence>
<feature type="transmembrane region" description="Helical" evidence="11">
    <location>
        <begin position="550"/>
        <end position="574"/>
    </location>
</feature>
<dbReference type="GO" id="GO:0016020">
    <property type="term" value="C:membrane"/>
    <property type="evidence" value="ECO:0007669"/>
    <property type="project" value="InterPro"/>
</dbReference>
<evidence type="ECO:0000256" key="2">
    <source>
        <dbReference type="ARBA" id="ARBA00006024"/>
    </source>
</evidence>
<feature type="region of interest" description="Disordered" evidence="10">
    <location>
        <begin position="212"/>
        <end position="250"/>
    </location>
</feature>
<feature type="transmembrane region" description="Helical" evidence="11">
    <location>
        <begin position="885"/>
        <end position="918"/>
    </location>
</feature>
<dbReference type="Pfam" id="PF00702">
    <property type="entry name" value="Hydrolase"/>
    <property type="match status" value="1"/>
</dbReference>
<dbReference type="PRINTS" id="PR00121">
    <property type="entry name" value="NAKATPASE"/>
</dbReference>
<dbReference type="Gene3D" id="3.40.50.1000">
    <property type="entry name" value="HAD superfamily/HAD-like"/>
    <property type="match status" value="1"/>
</dbReference>
<dbReference type="InterPro" id="IPR018303">
    <property type="entry name" value="ATPase_P-typ_P_site"/>
</dbReference>
<dbReference type="InterPro" id="IPR023299">
    <property type="entry name" value="ATPase_P-typ_cyto_dom_N"/>
</dbReference>
<dbReference type="SUPFAM" id="SSF56784">
    <property type="entry name" value="HAD-like"/>
    <property type="match status" value="1"/>
</dbReference>
<keyword evidence="14" id="KW-1185">Reference proteome</keyword>
<dbReference type="PROSITE" id="PS01229">
    <property type="entry name" value="COF_2"/>
    <property type="match status" value="1"/>
</dbReference>
<dbReference type="InterPro" id="IPR044492">
    <property type="entry name" value="P_typ_ATPase_HD_dom"/>
</dbReference>
<feature type="domain" description="HMA" evidence="12">
    <location>
        <begin position="139"/>
        <end position="205"/>
    </location>
</feature>
<dbReference type="PROSITE" id="PS50846">
    <property type="entry name" value="HMA_2"/>
    <property type="match status" value="1"/>
</dbReference>
<dbReference type="Gene3D" id="3.40.1110.10">
    <property type="entry name" value="Calcium-transporting ATPase, cytoplasmic domain N"/>
    <property type="match status" value="1"/>
</dbReference>
<dbReference type="RefSeq" id="WP_342806717.1">
    <property type="nucleotide sequence ID" value="NZ_JAOPJZ010000002.1"/>
</dbReference>
<accession>A0AAP3E6B0</accession>
<keyword evidence="8 11" id="KW-1133">Transmembrane helix</keyword>
<dbReference type="SUPFAM" id="SSF81653">
    <property type="entry name" value="Calcium ATPase, transduction domain A"/>
    <property type="match status" value="1"/>
</dbReference>
<proteinExistence type="inferred from homology"/>
<dbReference type="InterPro" id="IPR006121">
    <property type="entry name" value="HMA_dom"/>
</dbReference>
<evidence type="ECO:0000313" key="13">
    <source>
        <dbReference type="EMBL" id="MCU4751194.1"/>
    </source>
</evidence>
<feature type="compositionally biased region" description="Basic and acidic residues" evidence="10">
    <location>
        <begin position="117"/>
        <end position="136"/>
    </location>
</feature>
<feature type="transmembrane region" description="Helical" evidence="11">
    <location>
        <begin position="369"/>
        <end position="387"/>
    </location>
</feature>
<organism evidence="13 14">
    <name type="scientific">Natronosalvus hydrolyticus</name>
    <dbReference type="NCBI Taxonomy" id="2979988"/>
    <lineage>
        <taxon>Archaea</taxon>
        <taxon>Methanobacteriati</taxon>
        <taxon>Methanobacteriota</taxon>
        <taxon>Stenosarchaea group</taxon>
        <taxon>Halobacteria</taxon>
        <taxon>Halobacteriales</taxon>
        <taxon>Natrialbaceae</taxon>
        <taxon>Natronosalvus</taxon>
    </lineage>
</organism>
<evidence type="ECO:0000313" key="14">
    <source>
        <dbReference type="Proteomes" id="UP001321047"/>
    </source>
</evidence>